<dbReference type="GO" id="GO:0050897">
    <property type="term" value="F:cobalt ion binding"/>
    <property type="evidence" value="ECO:0007669"/>
    <property type="project" value="TreeGrafter"/>
</dbReference>
<keyword evidence="3" id="KW-1185">Reference proteome</keyword>
<dbReference type="InterPro" id="IPR036876">
    <property type="entry name" value="UVR_dom_sf"/>
</dbReference>
<keyword evidence="2" id="KW-0418">Kinase</keyword>
<dbReference type="OrthoDB" id="9788704at2"/>
<dbReference type="EMBL" id="SLUI01000022">
    <property type="protein sequence ID" value="TCL32393.1"/>
    <property type="molecule type" value="Genomic_DNA"/>
</dbReference>
<gene>
    <name evidence="2" type="ORF">EV210_1228</name>
</gene>
<sequence>MLCDDCQKRPASVHITQITNNQKIDKHLCNQCAQAYGDIAFSLDSKFSVHDFLKNMFYSGAAENIPAKSGKACANCGMTYHDFSRTGKFGCSACYSTFGDHVEPLLRRIHGVSTHTGKLPRRTGATLELKQRIKKLRYDLERHIVQEKYEDAAKIRDEIRGLEKELLSSVSEEGKI</sequence>
<accession>A0A4R1PPQ9</accession>
<feature type="domain" description="UVR" evidence="1">
    <location>
        <begin position="130"/>
        <end position="165"/>
    </location>
</feature>
<dbReference type="GO" id="GO:1990170">
    <property type="term" value="P:stress response to cadmium ion"/>
    <property type="evidence" value="ECO:0007669"/>
    <property type="project" value="TreeGrafter"/>
</dbReference>
<dbReference type="GO" id="GO:0005507">
    <property type="term" value="F:copper ion binding"/>
    <property type="evidence" value="ECO:0007669"/>
    <property type="project" value="TreeGrafter"/>
</dbReference>
<dbReference type="AlphaFoldDB" id="A0A4R1PPQ9"/>
<dbReference type="InterPro" id="IPR001943">
    <property type="entry name" value="UVR_dom"/>
</dbReference>
<evidence type="ECO:0000313" key="2">
    <source>
        <dbReference type="EMBL" id="TCL32393.1"/>
    </source>
</evidence>
<dbReference type="PROSITE" id="PS50151">
    <property type="entry name" value="UVR"/>
    <property type="match status" value="1"/>
</dbReference>
<dbReference type="Pfam" id="PF02151">
    <property type="entry name" value="UVR"/>
    <property type="match status" value="1"/>
</dbReference>
<protein>
    <submittedName>
        <fullName evidence="2">Protein arginine kinase activator</fullName>
    </submittedName>
</protein>
<dbReference type="SUPFAM" id="SSF46600">
    <property type="entry name" value="C-terminal UvrC-binding domain of UvrB"/>
    <property type="match status" value="1"/>
</dbReference>
<dbReference type="GO" id="GO:0046870">
    <property type="term" value="F:cadmium ion binding"/>
    <property type="evidence" value="ECO:0007669"/>
    <property type="project" value="TreeGrafter"/>
</dbReference>
<dbReference type="Proteomes" id="UP000295063">
    <property type="component" value="Unassembled WGS sequence"/>
</dbReference>
<keyword evidence="2" id="KW-0808">Transferase</keyword>
<name>A0A4R1PPQ9_9FIRM</name>
<dbReference type="GO" id="GO:0008270">
    <property type="term" value="F:zinc ion binding"/>
    <property type="evidence" value="ECO:0007669"/>
    <property type="project" value="TreeGrafter"/>
</dbReference>
<dbReference type="RefSeq" id="WP_132083428.1">
    <property type="nucleotide sequence ID" value="NZ_DAMAKO010000023.1"/>
</dbReference>
<dbReference type="PANTHER" id="PTHR38430:SF1">
    <property type="entry name" value="PROTEIN-ARGININE KINASE ACTIVATOR PROTEIN"/>
    <property type="match status" value="1"/>
</dbReference>
<dbReference type="GO" id="GO:0016301">
    <property type="term" value="F:kinase activity"/>
    <property type="evidence" value="ECO:0007669"/>
    <property type="project" value="UniProtKB-KW"/>
</dbReference>
<dbReference type="GO" id="GO:1990169">
    <property type="term" value="P:stress response to copper ion"/>
    <property type="evidence" value="ECO:0007669"/>
    <property type="project" value="TreeGrafter"/>
</dbReference>
<evidence type="ECO:0000259" key="1">
    <source>
        <dbReference type="PROSITE" id="PS50151"/>
    </source>
</evidence>
<dbReference type="Gene3D" id="4.10.860.10">
    <property type="entry name" value="UVR domain"/>
    <property type="match status" value="1"/>
</dbReference>
<evidence type="ECO:0000313" key="3">
    <source>
        <dbReference type="Proteomes" id="UP000295063"/>
    </source>
</evidence>
<dbReference type="InterPro" id="IPR025542">
    <property type="entry name" value="YacH"/>
</dbReference>
<reference evidence="2 3" key="1">
    <citation type="submission" date="2019-03" db="EMBL/GenBank/DDBJ databases">
        <title>Genomic Encyclopedia of Type Strains, Phase IV (KMG-IV): sequencing the most valuable type-strain genomes for metagenomic binning, comparative biology and taxonomic classification.</title>
        <authorList>
            <person name="Goeker M."/>
        </authorList>
    </citation>
    <scope>NUCLEOTIDE SEQUENCE [LARGE SCALE GENOMIC DNA]</scope>
    <source>
        <strain evidence="2 3">DSM 15969</strain>
    </source>
</reference>
<organism evidence="2 3">
    <name type="scientific">Anaerospora hongkongensis</name>
    <dbReference type="NCBI Taxonomy" id="244830"/>
    <lineage>
        <taxon>Bacteria</taxon>
        <taxon>Bacillati</taxon>
        <taxon>Bacillota</taxon>
        <taxon>Negativicutes</taxon>
        <taxon>Selenomonadales</taxon>
        <taxon>Sporomusaceae</taxon>
        <taxon>Anaerospora</taxon>
    </lineage>
</organism>
<dbReference type="PANTHER" id="PTHR38430">
    <property type="entry name" value="PROTEIN-ARGININE KINASE ACTIVATOR PROTEIN"/>
    <property type="match status" value="1"/>
</dbReference>
<proteinExistence type="predicted"/>
<dbReference type="PIRSF" id="PIRSF015034">
    <property type="entry name" value="YacH"/>
    <property type="match status" value="1"/>
</dbReference>
<comment type="caution">
    <text evidence="2">The sequence shown here is derived from an EMBL/GenBank/DDBJ whole genome shotgun (WGS) entry which is preliminary data.</text>
</comment>